<organism evidence="1 2">
    <name type="scientific">Capnocytophaga endodontalis</name>
    <dbReference type="NCBI Taxonomy" id="2708117"/>
    <lineage>
        <taxon>Bacteria</taxon>
        <taxon>Pseudomonadati</taxon>
        <taxon>Bacteroidota</taxon>
        <taxon>Flavobacteriia</taxon>
        <taxon>Flavobacteriales</taxon>
        <taxon>Flavobacteriaceae</taxon>
        <taxon>Capnocytophaga</taxon>
    </lineage>
</organism>
<name>A0A1Z4BKE7_9FLAO</name>
<dbReference type="Proteomes" id="UP000197007">
    <property type="component" value="Chromosome"/>
</dbReference>
<protein>
    <submittedName>
        <fullName evidence="1">Uncharacterized protein</fullName>
    </submittedName>
</protein>
<dbReference type="EMBL" id="CP022022">
    <property type="protein sequence ID" value="ASF41774.1"/>
    <property type="molecule type" value="Genomic_DNA"/>
</dbReference>
<evidence type="ECO:0000313" key="1">
    <source>
        <dbReference type="EMBL" id="ASF41774.1"/>
    </source>
</evidence>
<dbReference type="RefSeq" id="WP_088592994.1">
    <property type="nucleotide sequence ID" value="NZ_CP022022.1"/>
</dbReference>
<dbReference type="KEGG" id="capn:CBG49_01005"/>
<accession>A0A1Z4BKE7</accession>
<dbReference type="AlphaFoldDB" id="A0A1Z4BKE7"/>
<proteinExistence type="predicted"/>
<sequence>MNTLQHQFLTDYQGVPLSVVLPISEYNDLMHLATLYSETEEEVHFSEEELKSIEISHQQAKEGKTISSVELHQRLRAKYGNTMD</sequence>
<keyword evidence="2" id="KW-1185">Reference proteome</keyword>
<gene>
    <name evidence="1" type="ORF">CBG49_01005</name>
</gene>
<reference evidence="2" key="1">
    <citation type="submission" date="2017-06" db="EMBL/GenBank/DDBJ databases">
        <title>Complete genome sequence of Capnocytophaga sp. KCOM 1579 (=ChDC OS43) isolated from a human refractory periapical abscess lesion.</title>
        <authorList>
            <person name="Kook J.-K."/>
            <person name="Park S.-N."/>
            <person name="Lim Y.K."/>
            <person name="Roh H."/>
        </authorList>
    </citation>
    <scope>NUCLEOTIDE SEQUENCE [LARGE SCALE GENOMIC DNA]</scope>
    <source>
        <strain evidence="2">ChDC OS43</strain>
    </source>
</reference>
<evidence type="ECO:0000313" key="2">
    <source>
        <dbReference type="Proteomes" id="UP000197007"/>
    </source>
</evidence>